<dbReference type="InterPro" id="IPR022409">
    <property type="entry name" value="PKD/Chitinase_dom"/>
</dbReference>
<dbReference type="Pfam" id="PF18911">
    <property type="entry name" value="PKD_4"/>
    <property type="match status" value="1"/>
</dbReference>
<dbReference type="CDD" id="cd00146">
    <property type="entry name" value="PKD"/>
    <property type="match status" value="1"/>
</dbReference>
<feature type="domain" description="PKD" evidence="1">
    <location>
        <begin position="25"/>
        <end position="53"/>
    </location>
</feature>
<dbReference type="InterPro" id="IPR035986">
    <property type="entry name" value="PKD_dom_sf"/>
</dbReference>
<dbReference type="InterPro" id="IPR013783">
    <property type="entry name" value="Ig-like_fold"/>
</dbReference>
<reference evidence="2" key="1">
    <citation type="submission" date="2022-04" db="EMBL/GenBank/DDBJ databases">
        <title>Hymenobacter sp. isolated from the air.</title>
        <authorList>
            <person name="Won M."/>
            <person name="Lee C.-M."/>
            <person name="Woen H.-Y."/>
            <person name="Kwon S.-W."/>
        </authorList>
    </citation>
    <scope>NUCLEOTIDE SEQUENCE</scope>
    <source>
        <strain evidence="2">5116S-3</strain>
    </source>
</reference>
<keyword evidence="3" id="KW-1185">Reference proteome</keyword>
<dbReference type="Proteomes" id="UP000831796">
    <property type="component" value="Chromosome"/>
</dbReference>
<protein>
    <submittedName>
        <fullName evidence="2">PKD domain-containing protein</fullName>
    </submittedName>
</protein>
<sequence length="144" mass="15773">MRRNPPGPLTIRFSDPLNSFSGVSWDFGDGTKGSGNTVTHVYQQAGRYTPRISRPYNNGLCTVELTLPVIEVTPAYQIPNIITRTETPETTTSWLPMAARPAYRYFPAGVTRCSKRPSIIMTGMAGSFPTALTTTTCSRPMALP</sequence>
<organism evidence="2 3">
    <name type="scientific">Hymenobacter cellulosilyticus</name>
    <dbReference type="NCBI Taxonomy" id="2932248"/>
    <lineage>
        <taxon>Bacteria</taxon>
        <taxon>Pseudomonadati</taxon>
        <taxon>Bacteroidota</taxon>
        <taxon>Cytophagia</taxon>
        <taxon>Cytophagales</taxon>
        <taxon>Hymenobacteraceae</taxon>
        <taxon>Hymenobacter</taxon>
    </lineage>
</organism>
<dbReference type="InterPro" id="IPR000601">
    <property type="entry name" value="PKD_dom"/>
</dbReference>
<dbReference type="EMBL" id="CP095046">
    <property type="protein sequence ID" value="UOQ72624.1"/>
    <property type="molecule type" value="Genomic_DNA"/>
</dbReference>
<gene>
    <name evidence="2" type="ORF">MUN79_01090</name>
</gene>
<dbReference type="AlphaFoldDB" id="A0A8T9Q4W8"/>
<dbReference type="SUPFAM" id="SSF49299">
    <property type="entry name" value="PKD domain"/>
    <property type="match status" value="1"/>
</dbReference>
<evidence type="ECO:0000259" key="1">
    <source>
        <dbReference type="PROSITE" id="PS50093"/>
    </source>
</evidence>
<proteinExistence type="predicted"/>
<dbReference type="SMART" id="SM00089">
    <property type="entry name" value="PKD"/>
    <property type="match status" value="1"/>
</dbReference>
<evidence type="ECO:0000313" key="3">
    <source>
        <dbReference type="Proteomes" id="UP000831796"/>
    </source>
</evidence>
<dbReference type="Gene3D" id="2.60.40.10">
    <property type="entry name" value="Immunoglobulins"/>
    <property type="match status" value="1"/>
</dbReference>
<dbReference type="KEGG" id="hcu:MUN79_01090"/>
<name>A0A8T9Q4W8_9BACT</name>
<dbReference type="PROSITE" id="PS50093">
    <property type="entry name" value="PKD"/>
    <property type="match status" value="1"/>
</dbReference>
<evidence type="ECO:0000313" key="2">
    <source>
        <dbReference type="EMBL" id="UOQ72624.1"/>
    </source>
</evidence>
<accession>A0A8T9Q4W8</accession>